<dbReference type="KEGG" id="gry:D7I44_13380"/>
<protein>
    <recommendedName>
        <fullName evidence="4">ATP synthase protein I2</fullName>
    </recommendedName>
</protein>
<evidence type="ECO:0008006" key="4">
    <source>
        <dbReference type="Google" id="ProtNLM"/>
    </source>
</evidence>
<reference evidence="2 3" key="1">
    <citation type="submission" date="2018-09" db="EMBL/GenBank/DDBJ databases">
        <title>Genome sequencing of strain 2DFW10M-5.</title>
        <authorList>
            <person name="Heo J."/>
            <person name="Kim S.-J."/>
            <person name="Kwon S.-W."/>
        </authorList>
    </citation>
    <scope>NUCLEOTIDE SEQUENCE [LARGE SCALE GENOMIC DNA]</scope>
    <source>
        <strain evidence="2 3">2DFW10M-5</strain>
    </source>
</reference>
<name>A0A387BPL5_9MICO</name>
<dbReference type="AlphaFoldDB" id="A0A387BPL5"/>
<gene>
    <name evidence="2" type="ORF">D7I44_13380</name>
</gene>
<evidence type="ECO:0000313" key="3">
    <source>
        <dbReference type="Proteomes" id="UP000275069"/>
    </source>
</evidence>
<dbReference type="OrthoDB" id="5117309at2"/>
<keyword evidence="1" id="KW-0472">Membrane</keyword>
<feature type="transmembrane region" description="Helical" evidence="1">
    <location>
        <begin position="78"/>
        <end position="100"/>
    </location>
</feature>
<dbReference type="RefSeq" id="WP_120789952.1">
    <property type="nucleotide sequence ID" value="NZ_CP032624.1"/>
</dbReference>
<accession>A0A387BPL5</accession>
<feature type="transmembrane region" description="Helical" evidence="1">
    <location>
        <begin position="16"/>
        <end position="38"/>
    </location>
</feature>
<feature type="transmembrane region" description="Helical" evidence="1">
    <location>
        <begin position="44"/>
        <end position="66"/>
    </location>
</feature>
<keyword evidence="1" id="KW-0812">Transmembrane</keyword>
<evidence type="ECO:0000313" key="2">
    <source>
        <dbReference type="EMBL" id="AYG04422.1"/>
    </source>
</evidence>
<dbReference type="Proteomes" id="UP000275069">
    <property type="component" value="Chromosome"/>
</dbReference>
<sequence length="144" mass="14746">MTPKTLTPAQVMQRAMLWNFVAAGAVAVIAGVIGGLVAGGTGALSGLIGAAIVAALTAITATSIRIAGRRATGPEHALVFVGLITGGWLLKLIVFIALALTLRGQAWIDPTVLFLTIIVGIVITLVIEVVIVARSRVLYVPDAP</sequence>
<keyword evidence="1" id="KW-1133">Transmembrane helix</keyword>
<dbReference type="EMBL" id="CP032624">
    <property type="protein sequence ID" value="AYG04422.1"/>
    <property type="molecule type" value="Genomic_DNA"/>
</dbReference>
<feature type="transmembrane region" description="Helical" evidence="1">
    <location>
        <begin position="112"/>
        <end position="133"/>
    </location>
</feature>
<proteinExistence type="predicted"/>
<evidence type="ECO:0000256" key="1">
    <source>
        <dbReference type="SAM" id="Phobius"/>
    </source>
</evidence>
<keyword evidence="3" id="KW-1185">Reference proteome</keyword>
<organism evidence="2 3">
    <name type="scientific">Gryllotalpicola protaetiae</name>
    <dbReference type="NCBI Taxonomy" id="2419771"/>
    <lineage>
        <taxon>Bacteria</taxon>
        <taxon>Bacillati</taxon>
        <taxon>Actinomycetota</taxon>
        <taxon>Actinomycetes</taxon>
        <taxon>Micrococcales</taxon>
        <taxon>Microbacteriaceae</taxon>
        <taxon>Gryllotalpicola</taxon>
    </lineage>
</organism>